<dbReference type="AlphaFoldDB" id="M7C8R6"/>
<dbReference type="Proteomes" id="UP000031443">
    <property type="component" value="Unassembled WGS sequence"/>
</dbReference>
<name>M7C8R6_CHEMY</name>
<keyword evidence="2" id="KW-1185">Reference proteome</keyword>
<proteinExistence type="predicted"/>
<accession>M7C8R6</accession>
<dbReference type="EMBL" id="KB523250">
    <property type="protein sequence ID" value="EMP36977.1"/>
    <property type="molecule type" value="Genomic_DNA"/>
</dbReference>
<protein>
    <submittedName>
        <fullName evidence="1">Uncharacterized protein</fullName>
    </submittedName>
</protein>
<sequence>MAGTGTRGCYAIQVGEDWCEKVVWQLDKQCDAPWQWKEVLKSCNLTLQLLNSLKIG</sequence>
<reference evidence="2" key="1">
    <citation type="journal article" date="2013" name="Nat. Genet.">
        <title>The draft genomes of soft-shell turtle and green sea turtle yield insights into the development and evolution of the turtle-specific body plan.</title>
        <authorList>
            <person name="Wang Z."/>
            <person name="Pascual-Anaya J."/>
            <person name="Zadissa A."/>
            <person name="Li W."/>
            <person name="Niimura Y."/>
            <person name="Huang Z."/>
            <person name="Li C."/>
            <person name="White S."/>
            <person name="Xiong Z."/>
            <person name="Fang D."/>
            <person name="Wang B."/>
            <person name="Ming Y."/>
            <person name="Chen Y."/>
            <person name="Zheng Y."/>
            <person name="Kuraku S."/>
            <person name="Pignatelli M."/>
            <person name="Herrero J."/>
            <person name="Beal K."/>
            <person name="Nozawa M."/>
            <person name="Li Q."/>
            <person name="Wang J."/>
            <person name="Zhang H."/>
            <person name="Yu L."/>
            <person name="Shigenobu S."/>
            <person name="Wang J."/>
            <person name="Liu J."/>
            <person name="Flicek P."/>
            <person name="Searle S."/>
            <person name="Wang J."/>
            <person name="Kuratani S."/>
            <person name="Yin Y."/>
            <person name="Aken B."/>
            <person name="Zhang G."/>
            <person name="Irie N."/>
        </authorList>
    </citation>
    <scope>NUCLEOTIDE SEQUENCE [LARGE SCALE GENOMIC DNA]</scope>
</reference>
<evidence type="ECO:0000313" key="1">
    <source>
        <dbReference type="EMBL" id="EMP36977.1"/>
    </source>
</evidence>
<evidence type="ECO:0000313" key="2">
    <source>
        <dbReference type="Proteomes" id="UP000031443"/>
    </source>
</evidence>
<gene>
    <name evidence="1" type="ORF">UY3_05778</name>
</gene>
<organism evidence="1 2">
    <name type="scientific">Chelonia mydas</name>
    <name type="common">Green sea-turtle</name>
    <name type="synonym">Chelonia agassizi</name>
    <dbReference type="NCBI Taxonomy" id="8469"/>
    <lineage>
        <taxon>Eukaryota</taxon>
        <taxon>Metazoa</taxon>
        <taxon>Chordata</taxon>
        <taxon>Craniata</taxon>
        <taxon>Vertebrata</taxon>
        <taxon>Euteleostomi</taxon>
        <taxon>Archelosauria</taxon>
        <taxon>Testudinata</taxon>
        <taxon>Testudines</taxon>
        <taxon>Cryptodira</taxon>
        <taxon>Durocryptodira</taxon>
        <taxon>Americhelydia</taxon>
        <taxon>Chelonioidea</taxon>
        <taxon>Cheloniidae</taxon>
        <taxon>Chelonia</taxon>
    </lineage>
</organism>